<dbReference type="PROSITE" id="PS00018">
    <property type="entry name" value="EF_HAND_1"/>
    <property type="match status" value="1"/>
</dbReference>
<dbReference type="PROSITE" id="PS51257">
    <property type="entry name" value="PROKAR_LIPOPROTEIN"/>
    <property type="match status" value="1"/>
</dbReference>
<comment type="caution">
    <text evidence="7">The sequence shown here is derived from an EMBL/GenBank/DDBJ whole genome shotgun (WGS) entry which is preliminary data.</text>
</comment>
<dbReference type="Pfam" id="PF07980">
    <property type="entry name" value="SusD_RagB"/>
    <property type="match status" value="1"/>
</dbReference>
<reference evidence="7 8" key="1">
    <citation type="submission" date="2016-09" db="EMBL/GenBank/DDBJ databases">
        <title>Genome Sequence of Salegentibacter salarius,Isolated from a Marine Solar Saltern of the Yellow Sea in South Korea.</title>
        <authorList>
            <person name="Zheng Q."/>
            <person name="Liu Y."/>
        </authorList>
    </citation>
    <scope>NUCLEOTIDE SEQUENCE [LARGE SCALE GENOMIC DNA]</scope>
    <source>
        <strain evidence="7 8">KCTC 12974</strain>
    </source>
</reference>
<evidence type="ECO:0000259" key="6">
    <source>
        <dbReference type="Pfam" id="PF07980"/>
    </source>
</evidence>
<evidence type="ECO:0000313" key="8">
    <source>
        <dbReference type="Proteomes" id="UP000176009"/>
    </source>
</evidence>
<comment type="subcellular location">
    <subcellularLocation>
        <location evidence="1">Cell outer membrane</location>
    </subcellularLocation>
</comment>
<feature type="domain" description="RagB/SusD" evidence="6">
    <location>
        <begin position="269"/>
        <end position="533"/>
    </location>
</feature>
<dbReference type="SUPFAM" id="SSF48452">
    <property type="entry name" value="TPR-like"/>
    <property type="match status" value="1"/>
</dbReference>
<dbReference type="Gene3D" id="1.25.40.390">
    <property type="match status" value="1"/>
</dbReference>
<keyword evidence="3" id="KW-0732">Signal</keyword>
<dbReference type="Pfam" id="PF12771">
    <property type="entry name" value="SusD-like_2"/>
    <property type="match status" value="1"/>
</dbReference>
<dbReference type="InterPro" id="IPR011990">
    <property type="entry name" value="TPR-like_helical_dom_sf"/>
</dbReference>
<organism evidence="7 8">
    <name type="scientific">Salegentibacter salarius</name>
    <dbReference type="NCBI Taxonomy" id="435906"/>
    <lineage>
        <taxon>Bacteria</taxon>
        <taxon>Pseudomonadati</taxon>
        <taxon>Bacteroidota</taxon>
        <taxon>Flavobacteriia</taxon>
        <taxon>Flavobacteriales</taxon>
        <taxon>Flavobacteriaceae</taxon>
        <taxon>Salegentibacter</taxon>
    </lineage>
</organism>
<dbReference type="EMBL" id="MJBR01000049">
    <property type="protein sequence ID" value="OEY71578.1"/>
    <property type="molecule type" value="Genomic_DNA"/>
</dbReference>
<sequence>MKINLMKSTIVLGVLLGVSACTDLELEETDSIFREDTGEGFSGVGDVSSALVNNYNNLRGQLDTQENLFALQEVSSDEMLVPTRGTDWGDNGLWRTLHQHTWDANHQFVLNTWNNNNRNVFNLSEIIAPESNANPQQLAEAKFLRAFSMYWVMDLYGQVPFREVDEGPSVNPRVMQRSEAFDFILQDLTEAMPDLPSTGPGPDAKFASKAAAHYLLAKLYLNKHIYTGTGSAATEDMNQVINHVDAIAAEGFGLQSGFFELFTPAVDSETIFFTETGVGSRMWNGLHYFQTTPDNSGGGWNGFSTLAEFYDLFEGDDDNNHPGANQEERRGYVPFEGTSPTTSEGYFAGRKDEDGDGFVDGSDIGLGFLYGQQYNLDGSETEDRGGNPLFFTKEMPGLLGNSESTGIRVLKYHPSNGAFAGHMILFRYADAHLMKAEAVMRGGSADASALDMVNELRELRQASPLGSLTDQDMLDERGRELYIELWRRQDLIRFGQFNTAWEFKEAKGEFVNLFPIPSVALTSNPNLVQNEGY</sequence>
<proteinExistence type="inferred from homology"/>
<protein>
    <recommendedName>
        <fullName evidence="6">RagB/SusD domain-containing protein</fullName>
    </recommendedName>
</protein>
<evidence type="ECO:0000313" key="7">
    <source>
        <dbReference type="EMBL" id="OEY71578.1"/>
    </source>
</evidence>
<dbReference type="InterPro" id="IPR018247">
    <property type="entry name" value="EF_Hand_1_Ca_BS"/>
</dbReference>
<keyword evidence="8" id="KW-1185">Reference proteome</keyword>
<dbReference type="InterPro" id="IPR012944">
    <property type="entry name" value="SusD_RagB_dom"/>
</dbReference>
<evidence type="ECO:0000256" key="4">
    <source>
        <dbReference type="ARBA" id="ARBA00023136"/>
    </source>
</evidence>
<evidence type="ECO:0000256" key="2">
    <source>
        <dbReference type="ARBA" id="ARBA00006275"/>
    </source>
</evidence>
<gene>
    <name evidence="7" type="ORF">BHS39_05475</name>
</gene>
<comment type="similarity">
    <text evidence="2">Belongs to the SusD family.</text>
</comment>
<evidence type="ECO:0000256" key="1">
    <source>
        <dbReference type="ARBA" id="ARBA00004442"/>
    </source>
</evidence>
<evidence type="ECO:0000256" key="5">
    <source>
        <dbReference type="ARBA" id="ARBA00023237"/>
    </source>
</evidence>
<name>A0ABX3BHH8_9FLAO</name>
<keyword evidence="5" id="KW-0998">Cell outer membrane</keyword>
<dbReference type="Proteomes" id="UP000176009">
    <property type="component" value="Unassembled WGS sequence"/>
</dbReference>
<evidence type="ECO:0000256" key="3">
    <source>
        <dbReference type="ARBA" id="ARBA00022729"/>
    </source>
</evidence>
<accession>A0ABX3BHH8</accession>
<keyword evidence="4" id="KW-0472">Membrane</keyword>
<dbReference type="InterPro" id="IPR041662">
    <property type="entry name" value="SusD-like_2"/>
</dbReference>